<sequence length="1443" mass="157423">MDIPDALKSSQSFVRALKAPSDPPQKDGLFKIEIAREAWDNQSFYVPNKGEVICEWLLTKLLKEKSTKSANPILDIRYWNLLDAIVVNLDHNASKGIQTRPVKTWLTPLLNRTPISPILLSFLASSHGVPSEDRCQLSITISQCMGVLWPLSAHKVGVEALLELWGTFLKTAVELGAHDDLDKLAETITTSFRSALSNCSNKKKIHQTFTQAHLVPWLQYLHRFPLSPNTDNIYTAGAEILFALDILRPLHTQNSLASASLPPLQPLLSAQPASVLSVLPRLLSSFVHAVLKNRGALFATGSDGSTRAVTEVRRMGIGFCGTCLELLEDVEEGEAPWETRVKLLEIVHSEKLFVGVGAEAEGEAFLMKTADGAIEALAGDGKTVDLAIKALSALARIDYDILAPAVPKIFSRLLLIAEKSESLTLLTLLLDYHTKTRTMQAYISTLLISLSPSPGPPSTPTTKTHTQIYTTSLSSPLLSHAHLALLAKHTHNYLTPGQTPPLAQSALEMLGGICDAFLAAHEKAAGKKNKKRKTASSIDKKGDADADELAIQLALMSRILGSILPALPLNNLTASARQSVHELLRSTQAGLFRPSVVSLLGSVTEQGGDRGDGWAAQVATSALLRLEYALVAARPLGLSCNTEGADAQRMLELVEGEKELMLPELSLEIFRTLLSQSQDPTADLHARTLGNALTYLENYFTVSAAWGGLSCQLSFGESGQAEAALALLHLLLDRWLPVIDLVSTQTHLERLSNLMLLVQLNRDGTPAPEEKLHPRSVLAKILHSAQFWELSNIRTALLTCLNAHITFLDGVDVQKLTSKKSKKTVIEADKQRGVIAVYELLLLVPTDYLPRASRQDFLRRAQVADIVFSKILSRDIDAQSWALTVLRTFQQRWFSYQSASDHEAMQASAQHLIQSYGVEVSADRLTSVALQLIDLHIASLMRSPEEGAAKAVLEIISTLSASMANQTVSPCLLGFMQLVSNDFPKSHFPDTIISSMSQLHDQVLSVISPKITVFVESEQIQHLPAQTHLLSVWCAVLSFGRWLSKGSTLPQIGRHMASKIVPALRSASSSQDSQEQLARGAFAVLLEEHCHCHEGDRPSHLELSVATYISLYALVASSGRVELDALLLKSSKTRPVLEFSSLLEFCSASLAGEGLSSQDLACVVHLSTLLLSETPQGTLKIVQGFTTNCLNLFAGHPLFHAGPLPLRLEVLAFTVQHCSDRPAALRSQDLGSLWSLISKCLSGSQSHDPTSSISTFHSLISITSALIRLRRDLVVCTLPHLGMVLSQFMGVIRHLRPQLGAKQSKLVTDALPLWVNATQHPLGAEEGKALARLLTTLTTKSIARTHHHGGSASQNQKAESLAKPFSKHAAYVLKAYIDAMNDPLCILPLDLRRELQPGLYALCDMLNEHSRDAMMVSALDAGGKTTMKALWREYEKQKYVGKG</sequence>
<keyword evidence="3" id="KW-1185">Reference proteome</keyword>
<reference evidence="2 3" key="1">
    <citation type="journal article" date="2016" name="Mol. Biol. Evol.">
        <title>Comparative Genomics of Early-Diverging Mushroom-Forming Fungi Provides Insights into the Origins of Lignocellulose Decay Capabilities.</title>
        <authorList>
            <person name="Nagy L.G."/>
            <person name="Riley R."/>
            <person name="Tritt A."/>
            <person name="Adam C."/>
            <person name="Daum C."/>
            <person name="Floudas D."/>
            <person name="Sun H."/>
            <person name="Yadav J.S."/>
            <person name="Pangilinan J."/>
            <person name="Larsson K.H."/>
            <person name="Matsuura K."/>
            <person name="Barry K."/>
            <person name="Labutti K."/>
            <person name="Kuo R."/>
            <person name="Ohm R.A."/>
            <person name="Bhattacharya S.S."/>
            <person name="Shirouzu T."/>
            <person name="Yoshinaga Y."/>
            <person name="Martin F.M."/>
            <person name="Grigoriev I.V."/>
            <person name="Hibbett D.S."/>
        </authorList>
    </citation>
    <scope>NUCLEOTIDE SEQUENCE [LARGE SCALE GENOMIC DNA]</scope>
    <source>
        <strain evidence="2 3">CBS 109695</strain>
    </source>
</reference>
<organism evidence="2 3">
    <name type="scientific">Athelia psychrophila</name>
    <dbReference type="NCBI Taxonomy" id="1759441"/>
    <lineage>
        <taxon>Eukaryota</taxon>
        <taxon>Fungi</taxon>
        <taxon>Dikarya</taxon>
        <taxon>Basidiomycota</taxon>
        <taxon>Agaricomycotina</taxon>
        <taxon>Agaricomycetes</taxon>
        <taxon>Agaricomycetidae</taxon>
        <taxon>Atheliales</taxon>
        <taxon>Atheliaceae</taxon>
        <taxon>Athelia</taxon>
    </lineage>
</organism>
<evidence type="ECO:0000313" key="3">
    <source>
        <dbReference type="Proteomes" id="UP000076532"/>
    </source>
</evidence>
<accession>A0A166UZU8</accession>
<evidence type="ECO:0000259" key="1">
    <source>
        <dbReference type="Pfam" id="PF10441"/>
    </source>
</evidence>
<evidence type="ECO:0000313" key="2">
    <source>
        <dbReference type="EMBL" id="KZP32204.1"/>
    </source>
</evidence>
<feature type="domain" description="Nucleolar 27S pre-rRNA processing Urb2/Npa2 C-terminal" evidence="1">
    <location>
        <begin position="1210"/>
        <end position="1442"/>
    </location>
</feature>
<gene>
    <name evidence="2" type="ORF">FIBSPDRAFT_944277</name>
</gene>
<name>A0A166UZU8_9AGAM</name>
<proteinExistence type="predicted"/>
<dbReference type="EMBL" id="KV417486">
    <property type="protein sequence ID" value="KZP32204.1"/>
    <property type="molecule type" value="Genomic_DNA"/>
</dbReference>
<dbReference type="STRING" id="436010.A0A166UZU8"/>
<dbReference type="InterPro" id="IPR018849">
    <property type="entry name" value="Urb2/Npa2_C"/>
</dbReference>
<protein>
    <recommendedName>
        <fullName evidence="1">Nucleolar 27S pre-rRNA processing Urb2/Npa2 C-terminal domain-containing protein</fullName>
    </recommendedName>
</protein>
<dbReference type="Proteomes" id="UP000076532">
    <property type="component" value="Unassembled WGS sequence"/>
</dbReference>
<dbReference type="OrthoDB" id="160374at2759"/>
<dbReference type="Pfam" id="PF10441">
    <property type="entry name" value="Urb2"/>
    <property type="match status" value="1"/>
</dbReference>